<feature type="chain" id="PRO_5026331132" description="Acetyl-CoA dehydrogenase-like C-terminal domain-containing protein" evidence="1">
    <location>
        <begin position="34"/>
        <end position="136"/>
    </location>
</feature>
<gene>
    <name evidence="3" type="ORF">CEB94_39740</name>
</gene>
<evidence type="ECO:0000256" key="1">
    <source>
        <dbReference type="SAM" id="SignalP"/>
    </source>
</evidence>
<reference evidence="3 4" key="1">
    <citation type="submission" date="2017-06" db="EMBL/GenBank/DDBJ databases">
        <title>Complete Genome Sequence of Streptomyces hawaiiensis NRRL 15010 and insights into acyldepsipeptides biosynthesis.</title>
        <authorList>
            <person name="Mariita R.M."/>
            <person name="Sello J.K."/>
        </authorList>
    </citation>
    <scope>NUCLEOTIDE SEQUENCE [LARGE SCALE GENOMIC DNA]</scope>
    <source>
        <strain evidence="3 4">ATCC 12236</strain>
    </source>
</reference>
<protein>
    <recommendedName>
        <fullName evidence="2">Acetyl-CoA dehydrogenase-like C-terminal domain-containing protein</fullName>
    </recommendedName>
</protein>
<dbReference type="InterPro" id="IPR025878">
    <property type="entry name" value="Acyl-CoA_dh-like_C_dom"/>
</dbReference>
<dbReference type="RefSeq" id="WP_175436679.1">
    <property type="nucleotide sequence ID" value="NZ_CP021978.1"/>
</dbReference>
<evidence type="ECO:0000313" key="4">
    <source>
        <dbReference type="Proteomes" id="UP000495940"/>
    </source>
</evidence>
<feature type="signal peptide" evidence="1">
    <location>
        <begin position="1"/>
        <end position="33"/>
    </location>
</feature>
<dbReference type="Proteomes" id="UP000495940">
    <property type="component" value="Chromosome"/>
</dbReference>
<accession>A0A6G5RPX7</accession>
<keyword evidence="1" id="KW-0732">Signal</keyword>
<proteinExistence type="predicted"/>
<organism evidence="3 4">
    <name type="scientific">Streptomyces hawaiiensis</name>
    <dbReference type="NCBI Taxonomy" id="67305"/>
    <lineage>
        <taxon>Bacteria</taxon>
        <taxon>Bacillati</taxon>
        <taxon>Actinomycetota</taxon>
        <taxon>Actinomycetes</taxon>
        <taxon>Kitasatosporales</taxon>
        <taxon>Streptomycetaceae</taxon>
        <taxon>Streptomyces</taxon>
    </lineage>
</organism>
<evidence type="ECO:0000313" key="3">
    <source>
        <dbReference type="EMBL" id="QCD60218.1"/>
    </source>
</evidence>
<dbReference type="AlphaFoldDB" id="A0A6G5RPX7"/>
<dbReference type="PROSITE" id="PS51257">
    <property type="entry name" value="PROKAR_LIPOPROTEIN"/>
    <property type="match status" value="1"/>
</dbReference>
<sequence>MRKHPVRTALGITTAVMLACGAAAFGPAAPASAQFGARRTAERLDVAVASSREATAALLWQSKDNPRDMLAGGVPYLIQWGLLAGGWMHARILTAALELPQDADTARRLLDADFYGVHSLSRIPSLTEVIQAGEIV</sequence>
<evidence type="ECO:0000259" key="2">
    <source>
        <dbReference type="Pfam" id="PF12806"/>
    </source>
</evidence>
<name>A0A6G5RPX7_9ACTN</name>
<dbReference type="KEGG" id="shaw:CEB94_39740"/>
<feature type="domain" description="Acetyl-CoA dehydrogenase-like C-terminal" evidence="2">
    <location>
        <begin position="36"/>
        <end position="133"/>
    </location>
</feature>
<keyword evidence="4" id="KW-1185">Reference proteome</keyword>
<dbReference type="EMBL" id="CP021978">
    <property type="protein sequence ID" value="QCD60218.1"/>
    <property type="molecule type" value="Genomic_DNA"/>
</dbReference>
<dbReference type="Pfam" id="PF12806">
    <property type="entry name" value="Acyl-CoA_dh_C"/>
    <property type="match status" value="1"/>
</dbReference>